<dbReference type="SUPFAM" id="SSF144284">
    <property type="entry name" value="Sec2 N-terminal region"/>
    <property type="match status" value="1"/>
</dbReference>
<dbReference type="GO" id="GO:0005085">
    <property type="term" value="F:guanyl-nucleotide exchange factor activity"/>
    <property type="evidence" value="ECO:0007669"/>
    <property type="project" value="InterPro"/>
</dbReference>
<evidence type="ECO:0000313" key="4">
    <source>
        <dbReference type="EMBL" id="VDM79399.1"/>
    </source>
</evidence>
<dbReference type="PANTHER" id="PTHR14430:SF0">
    <property type="entry name" value="SEC2P DOMAIN-CONTAINING PROTEIN"/>
    <property type="match status" value="1"/>
</dbReference>
<accession>A0A3P7JHN9</accession>
<evidence type="ECO:0000259" key="3">
    <source>
        <dbReference type="Pfam" id="PF06428"/>
    </source>
</evidence>
<dbReference type="GO" id="GO:0070319">
    <property type="term" value="C:Golgi to plasma membrane transport vesicle"/>
    <property type="evidence" value="ECO:0007669"/>
    <property type="project" value="TreeGrafter"/>
</dbReference>
<keyword evidence="5" id="KW-1185">Reference proteome</keyword>
<dbReference type="AlphaFoldDB" id="A0A3P7JHN9"/>
<dbReference type="Pfam" id="PF06428">
    <property type="entry name" value="Sec2p"/>
    <property type="match status" value="1"/>
</dbReference>
<dbReference type="Proteomes" id="UP000270094">
    <property type="component" value="Unassembled WGS sequence"/>
</dbReference>
<name>A0A3P7JHN9_STRVU</name>
<organism evidence="4 5">
    <name type="scientific">Strongylus vulgaris</name>
    <name type="common">Blood worm</name>
    <dbReference type="NCBI Taxonomy" id="40348"/>
    <lineage>
        <taxon>Eukaryota</taxon>
        <taxon>Metazoa</taxon>
        <taxon>Ecdysozoa</taxon>
        <taxon>Nematoda</taxon>
        <taxon>Chromadorea</taxon>
        <taxon>Rhabditida</taxon>
        <taxon>Rhabditina</taxon>
        <taxon>Rhabditomorpha</taxon>
        <taxon>Strongyloidea</taxon>
        <taxon>Strongylidae</taxon>
        <taxon>Strongylus</taxon>
    </lineage>
</organism>
<dbReference type="Gene3D" id="1.20.5.4880">
    <property type="match status" value="1"/>
</dbReference>
<proteinExistence type="inferred from homology"/>
<reference evidence="4 5" key="1">
    <citation type="submission" date="2018-11" db="EMBL/GenBank/DDBJ databases">
        <authorList>
            <consortium name="Pathogen Informatics"/>
        </authorList>
    </citation>
    <scope>NUCLEOTIDE SEQUENCE [LARGE SCALE GENOMIC DNA]</scope>
</reference>
<feature type="domain" description="GDP/GTP exchange factor Sec2 N-terminal" evidence="3">
    <location>
        <begin position="36"/>
        <end position="102"/>
    </location>
</feature>
<dbReference type="InterPro" id="IPR040351">
    <property type="entry name" value="RAB3IL/RAB3IP/Sec2"/>
</dbReference>
<sequence length="134" mass="15570">MTEALSINGMTVMCEGKDQPEFGSDLSPCSPRGEEIMRMRQELEAARRSIAEKDEKMCRMSRIQDSVDAEVQELTEKLFQEAYRMVNYAEERRERAEKLLTESKLQVGNSIKIYISIHAHHHLQCFIEVYLLTI</sequence>
<dbReference type="GO" id="GO:0006887">
    <property type="term" value="P:exocytosis"/>
    <property type="evidence" value="ECO:0007669"/>
    <property type="project" value="TreeGrafter"/>
</dbReference>
<protein>
    <recommendedName>
        <fullName evidence="3">GDP/GTP exchange factor Sec2 N-terminal domain-containing protein</fullName>
    </recommendedName>
</protein>
<dbReference type="OrthoDB" id="5560525at2759"/>
<evidence type="ECO:0000313" key="5">
    <source>
        <dbReference type="Proteomes" id="UP000270094"/>
    </source>
</evidence>
<gene>
    <name evidence="4" type="ORF">SVUK_LOCUS14397</name>
</gene>
<evidence type="ECO:0000256" key="2">
    <source>
        <dbReference type="ARBA" id="ARBA00025794"/>
    </source>
</evidence>
<dbReference type="PANTHER" id="PTHR14430">
    <property type="entry name" value="RABIN3-RELATED"/>
    <property type="match status" value="1"/>
</dbReference>
<dbReference type="EMBL" id="UYYB01105004">
    <property type="protein sequence ID" value="VDM79399.1"/>
    <property type="molecule type" value="Genomic_DNA"/>
</dbReference>
<comment type="similarity">
    <text evidence="2">Belongs to the SEC2 family.</text>
</comment>
<dbReference type="InterPro" id="IPR009449">
    <property type="entry name" value="Sec2_N"/>
</dbReference>
<evidence type="ECO:0000256" key="1">
    <source>
        <dbReference type="ARBA" id="ARBA00023054"/>
    </source>
</evidence>
<keyword evidence="1" id="KW-0175">Coiled coil</keyword>